<name>A0ABD0XT00_9HEMI</name>
<proteinExistence type="predicted"/>
<organism evidence="2 3">
    <name type="scientific">Ranatra chinensis</name>
    <dbReference type="NCBI Taxonomy" id="642074"/>
    <lineage>
        <taxon>Eukaryota</taxon>
        <taxon>Metazoa</taxon>
        <taxon>Ecdysozoa</taxon>
        <taxon>Arthropoda</taxon>
        <taxon>Hexapoda</taxon>
        <taxon>Insecta</taxon>
        <taxon>Pterygota</taxon>
        <taxon>Neoptera</taxon>
        <taxon>Paraneoptera</taxon>
        <taxon>Hemiptera</taxon>
        <taxon>Heteroptera</taxon>
        <taxon>Panheteroptera</taxon>
        <taxon>Nepomorpha</taxon>
        <taxon>Nepidae</taxon>
        <taxon>Ranatrinae</taxon>
        <taxon>Ranatra</taxon>
    </lineage>
</organism>
<feature type="region of interest" description="Disordered" evidence="1">
    <location>
        <begin position="22"/>
        <end position="42"/>
    </location>
</feature>
<evidence type="ECO:0000256" key="1">
    <source>
        <dbReference type="SAM" id="MobiDB-lite"/>
    </source>
</evidence>
<feature type="region of interest" description="Disordered" evidence="1">
    <location>
        <begin position="188"/>
        <end position="225"/>
    </location>
</feature>
<feature type="compositionally biased region" description="Low complexity" evidence="1">
    <location>
        <begin position="22"/>
        <end position="38"/>
    </location>
</feature>
<keyword evidence="3" id="KW-1185">Reference proteome</keyword>
<evidence type="ECO:0000313" key="2">
    <source>
        <dbReference type="EMBL" id="KAL1110312.1"/>
    </source>
</evidence>
<evidence type="ECO:0000313" key="3">
    <source>
        <dbReference type="Proteomes" id="UP001558652"/>
    </source>
</evidence>
<feature type="compositionally biased region" description="Polar residues" evidence="1">
    <location>
        <begin position="188"/>
        <end position="199"/>
    </location>
</feature>
<sequence>MCWIPVPKKTYWPVVGTPRQESSASLSVSDDNSSIQSSPWQRDHCWKQTTPRQNISQELEFNMVRPSCLRKLRYTSQAVRAKRRKPSDMTTVDQSLMVKVRVKLCKRNPLDGVIQTLWERVVNSSKSEPGIVSPRKRILRELERVTLEEATKRQRARPPARTANSHSISAILAREDESVLRTLLRSPSPSADIARTQQPRVPASPYIPSSHSLHSSYSSSSSSSSTSAHHSLWPVHYPVSSPSLPLPLYPVPPYHTSHWAHMYRSVPQDTSPGL</sequence>
<feature type="region of interest" description="Disordered" evidence="1">
    <location>
        <begin position="149"/>
        <end position="169"/>
    </location>
</feature>
<protein>
    <submittedName>
        <fullName evidence="2">Uncharacterized protein</fullName>
    </submittedName>
</protein>
<dbReference type="Proteomes" id="UP001558652">
    <property type="component" value="Unassembled WGS sequence"/>
</dbReference>
<reference evidence="2 3" key="1">
    <citation type="submission" date="2024-07" db="EMBL/GenBank/DDBJ databases">
        <title>Chromosome-level genome assembly of the water stick insect Ranatra chinensis (Heteroptera: Nepidae).</title>
        <authorList>
            <person name="Liu X."/>
        </authorList>
    </citation>
    <scope>NUCLEOTIDE SEQUENCE [LARGE SCALE GENOMIC DNA]</scope>
    <source>
        <strain evidence="2">Cailab_2021Rc</strain>
        <tissue evidence="2">Muscle</tissue>
    </source>
</reference>
<comment type="caution">
    <text evidence="2">The sequence shown here is derived from an EMBL/GenBank/DDBJ whole genome shotgun (WGS) entry which is preliminary data.</text>
</comment>
<dbReference type="EMBL" id="JBFDAA010000022">
    <property type="protein sequence ID" value="KAL1110312.1"/>
    <property type="molecule type" value="Genomic_DNA"/>
</dbReference>
<feature type="compositionally biased region" description="Low complexity" evidence="1">
    <location>
        <begin position="209"/>
        <end position="225"/>
    </location>
</feature>
<accession>A0ABD0XT00</accession>
<dbReference type="AlphaFoldDB" id="A0ABD0XT00"/>
<gene>
    <name evidence="2" type="ORF">AAG570_007845</name>
</gene>